<dbReference type="Proteomes" id="UP000231632">
    <property type="component" value="Unassembled WGS sequence"/>
</dbReference>
<proteinExistence type="predicted"/>
<sequence>MNIMATLNAFKGKQLNDELIQLITSVFDKQNSKLEKLKEQNASLEKSVADLSVQLERKVAPPRPVTTSNQLSEVETAVLSNCIDSGISGFCSEDMVTSLSYGRLETISAIDQLERKGLLLIGPLAPEGTFYSISDKGKKYVHKIENDDYSY</sequence>
<feature type="coiled-coil region" evidence="1">
    <location>
        <begin position="27"/>
        <end position="54"/>
    </location>
</feature>
<gene>
    <name evidence="2" type="ORF">MMIC_P0718</name>
</gene>
<comment type="caution">
    <text evidence="2">The sequence shown here is derived from an EMBL/GenBank/DDBJ whole genome shotgun (WGS) entry which is preliminary data.</text>
</comment>
<organism evidence="2 3">
    <name type="scientific">Mariprofundus micogutta</name>
    <dbReference type="NCBI Taxonomy" id="1921010"/>
    <lineage>
        <taxon>Bacteria</taxon>
        <taxon>Pseudomonadati</taxon>
        <taxon>Pseudomonadota</taxon>
        <taxon>Candidatius Mariprofundia</taxon>
        <taxon>Mariprofundales</taxon>
        <taxon>Mariprofundaceae</taxon>
        <taxon>Mariprofundus</taxon>
    </lineage>
</organism>
<dbReference type="AlphaFoldDB" id="A0A1L8CLI8"/>
<name>A0A1L8CLI8_9PROT</name>
<evidence type="ECO:0000313" key="2">
    <source>
        <dbReference type="EMBL" id="GAV19761.1"/>
    </source>
</evidence>
<keyword evidence="1" id="KW-0175">Coiled coil</keyword>
<dbReference type="RefSeq" id="WP_072659092.1">
    <property type="nucleotide sequence ID" value="NZ_BDFD01000004.1"/>
</dbReference>
<keyword evidence="3" id="KW-1185">Reference proteome</keyword>
<evidence type="ECO:0000313" key="3">
    <source>
        <dbReference type="Proteomes" id="UP000231632"/>
    </source>
</evidence>
<accession>A0A1L8CLI8</accession>
<reference evidence="2 3" key="1">
    <citation type="journal article" date="2017" name="Arch. Microbiol.">
        <title>Mariprofundus micogutta sp. nov., a novel iron-oxidizing zetaproteobacterium isolated from a deep-sea hydrothermal field at the Bayonnaise knoll of the Izu-Ogasawara arc, and a description of Mariprofundales ord. nov. and Zetaproteobacteria classis nov.</title>
        <authorList>
            <person name="Makita H."/>
            <person name="Tanaka E."/>
            <person name="Mitsunobu S."/>
            <person name="Miyazaki M."/>
            <person name="Nunoura T."/>
            <person name="Uematsu K."/>
            <person name="Takaki Y."/>
            <person name="Nishi S."/>
            <person name="Shimamura S."/>
            <person name="Takai K."/>
        </authorList>
    </citation>
    <scope>NUCLEOTIDE SEQUENCE [LARGE SCALE GENOMIC DNA]</scope>
    <source>
        <strain evidence="2 3">ET2</strain>
    </source>
</reference>
<protein>
    <submittedName>
        <fullName evidence="2">Uncharacterized protein</fullName>
    </submittedName>
</protein>
<dbReference type="EMBL" id="BDFD01000004">
    <property type="protein sequence ID" value="GAV19761.1"/>
    <property type="molecule type" value="Genomic_DNA"/>
</dbReference>
<evidence type="ECO:0000256" key="1">
    <source>
        <dbReference type="SAM" id="Coils"/>
    </source>
</evidence>